<proteinExistence type="predicted"/>
<dbReference type="Gene3D" id="3.10.180.10">
    <property type="entry name" value="2,3-Dihydroxybiphenyl 1,2-Dioxygenase, domain 1"/>
    <property type="match status" value="1"/>
</dbReference>
<evidence type="ECO:0000259" key="1">
    <source>
        <dbReference type="PROSITE" id="PS51819"/>
    </source>
</evidence>
<keyword evidence="3" id="KW-1185">Reference proteome</keyword>
<dbReference type="InterPro" id="IPR004360">
    <property type="entry name" value="Glyas_Fos-R_dOase_dom"/>
</dbReference>
<dbReference type="OrthoDB" id="9804907at2"/>
<dbReference type="EMBL" id="PUEJ01000002">
    <property type="protein sequence ID" value="PRH88692.1"/>
    <property type="molecule type" value="Genomic_DNA"/>
</dbReference>
<comment type="caution">
    <text evidence="2">The sequence shown here is derived from an EMBL/GenBank/DDBJ whole genome shotgun (WGS) entry which is preliminary data.</text>
</comment>
<dbReference type="InterPro" id="IPR037523">
    <property type="entry name" value="VOC_core"/>
</dbReference>
<dbReference type="AlphaFoldDB" id="A0A2S9QH87"/>
<dbReference type="SUPFAM" id="SSF54593">
    <property type="entry name" value="Glyoxalase/Bleomycin resistance protein/Dihydroxybiphenyl dioxygenase"/>
    <property type="match status" value="1"/>
</dbReference>
<sequence length="125" mass="13361">MLGAKLAVATLPVRDLATARRFYEDLVGLEVAFEHEGSAIAYKAGPSIVLVYVSANAGTNHATAVTWVVGDDMPRLVEALKAKGVAFEHYEIPGTTLDGDIHRTGDLELAWFRDPDGNIHGLTSG</sequence>
<dbReference type="PROSITE" id="PS51819">
    <property type="entry name" value="VOC"/>
    <property type="match status" value="1"/>
</dbReference>
<organism evidence="2 3">
    <name type="scientific">Labrys okinawensis</name>
    <dbReference type="NCBI Taxonomy" id="346911"/>
    <lineage>
        <taxon>Bacteria</taxon>
        <taxon>Pseudomonadati</taxon>
        <taxon>Pseudomonadota</taxon>
        <taxon>Alphaproteobacteria</taxon>
        <taxon>Hyphomicrobiales</taxon>
        <taxon>Xanthobacteraceae</taxon>
        <taxon>Labrys</taxon>
    </lineage>
</organism>
<dbReference type="Proteomes" id="UP000237682">
    <property type="component" value="Unassembled WGS sequence"/>
</dbReference>
<evidence type="ECO:0000313" key="3">
    <source>
        <dbReference type="Proteomes" id="UP000237682"/>
    </source>
</evidence>
<dbReference type="Pfam" id="PF00903">
    <property type="entry name" value="Glyoxalase"/>
    <property type="match status" value="1"/>
</dbReference>
<feature type="domain" description="VOC" evidence="1">
    <location>
        <begin position="5"/>
        <end position="125"/>
    </location>
</feature>
<dbReference type="RefSeq" id="WP_105861040.1">
    <property type="nucleotide sequence ID" value="NZ_PUEJ01000002.1"/>
</dbReference>
<dbReference type="InterPro" id="IPR029068">
    <property type="entry name" value="Glyas_Bleomycin-R_OHBP_Dase"/>
</dbReference>
<gene>
    <name evidence="2" type="ORF">C5L14_05565</name>
</gene>
<protein>
    <submittedName>
        <fullName evidence="2">Glyoxalase</fullName>
    </submittedName>
</protein>
<accession>A0A2S9QH87</accession>
<evidence type="ECO:0000313" key="2">
    <source>
        <dbReference type="EMBL" id="PRH88692.1"/>
    </source>
</evidence>
<reference evidence="2 3" key="1">
    <citation type="submission" date="2018-02" db="EMBL/GenBank/DDBJ databases">
        <title>Whole genome sequencing of endophytic bacterium.</title>
        <authorList>
            <person name="Eedara R."/>
            <person name="Podile A.R."/>
        </authorList>
    </citation>
    <scope>NUCLEOTIDE SEQUENCE [LARGE SCALE GENOMIC DNA]</scope>
    <source>
        <strain evidence="2 3">RP1T</strain>
    </source>
</reference>
<name>A0A2S9QH87_9HYPH</name>